<evidence type="ECO:0000313" key="1">
    <source>
        <dbReference type="EMBL" id="EKK01562.1"/>
    </source>
</evidence>
<accession>K5D4H0</accession>
<dbReference type="PATRIC" id="fig|993517.3.peg.3389"/>
<dbReference type="Proteomes" id="UP000007993">
    <property type="component" value="Unassembled WGS sequence"/>
</dbReference>
<reference evidence="1 2" key="1">
    <citation type="journal article" date="2013" name="Mar. Genomics">
        <title>Expression of sulfatases in Rhodopirellula baltica and the diversity of sulfatases in the genus Rhodopirellula.</title>
        <authorList>
            <person name="Wegner C.E."/>
            <person name="Richter-Heitmann T."/>
            <person name="Klindworth A."/>
            <person name="Klockow C."/>
            <person name="Richter M."/>
            <person name="Achstetter T."/>
            <person name="Glockner F.O."/>
            <person name="Harder J."/>
        </authorList>
    </citation>
    <scope>NUCLEOTIDE SEQUENCE [LARGE SCALE GENOMIC DNA]</scope>
    <source>
        <strain evidence="1 2">SH28</strain>
    </source>
</reference>
<comment type="caution">
    <text evidence="1">The sequence shown here is derived from an EMBL/GenBank/DDBJ whole genome shotgun (WGS) entry which is preliminary data.</text>
</comment>
<protein>
    <submittedName>
        <fullName evidence="1">Uncharacterized protein</fullName>
    </submittedName>
</protein>
<dbReference type="AlphaFoldDB" id="K5D4H0"/>
<organism evidence="1 2">
    <name type="scientific">Rhodopirellula baltica SH28</name>
    <dbReference type="NCBI Taxonomy" id="993517"/>
    <lineage>
        <taxon>Bacteria</taxon>
        <taxon>Pseudomonadati</taxon>
        <taxon>Planctomycetota</taxon>
        <taxon>Planctomycetia</taxon>
        <taxon>Pirellulales</taxon>
        <taxon>Pirellulaceae</taxon>
        <taxon>Rhodopirellula</taxon>
    </lineage>
</organism>
<sequence>MLNDINEKLNSIDGPDRLARLRSYYFTWRLPEHPESETLHDLVCRIVDARENLLVPYDISQLLGLFTVSASDSDLSILEHCRRHFVILREIQREIASQ</sequence>
<gene>
    <name evidence="1" type="ORF">RBSH_03123</name>
</gene>
<evidence type="ECO:0000313" key="2">
    <source>
        <dbReference type="Proteomes" id="UP000007993"/>
    </source>
</evidence>
<name>K5D4H0_RHOBT</name>
<dbReference type="EMBL" id="AMCW01000090">
    <property type="protein sequence ID" value="EKK01562.1"/>
    <property type="molecule type" value="Genomic_DNA"/>
</dbReference>
<proteinExistence type="predicted"/>